<evidence type="ECO:0000313" key="2">
    <source>
        <dbReference type="EMBL" id="OGZ69158.1"/>
    </source>
</evidence>
<dbReference type="AlphaFoldDB" id="A0A1G2I540"/>
<reference evidence="2 3" key="1">
    <citation type="journal article" date="2016" name="Nat. Commun.">
        <title>Thousands of microbial genomes shed light on interconnected biogeochemical processes in an aquifer system.</title>
        <authorList>
            <person name="Anantharaman K."/>
            <person name="Brown C.T."/>
            <person name="Hug L.A."/>
            <person name="Sharon I."/>
            <person name="Castelle C.J."/>
            <person name="Probst A.J."/>
            <person name="Thomas B.C."/>
            <person name="Singh A."/>
            <person name="Wilkins M.J."/>
            <person name="Karaoz U."/>
            <person name="Brodie E.L."/>
            <person name="Williams K.H."/>
            <person name="Hubbard S.S."/>
            <person name="Banfield J.F."/>
        </authorList>
    </citation>
    <scope>NUCLEOTIDE SEQUENCE [LARGE SCALE GENOMIC DNA]</scope>
</reference>
<dbReference type="EMBL" id="MHOS01000014">
    <property type="protein sequence ID" value="OGZ69158.1"/>
    <property type="molecule type" value="Genomic_DNA"/>
</dbReference>
<evidence type="ECO:0008006" key="4">
    <source>
        <dbReference type="Google" id="ProtNLM"/>
    </source>
</evidence>
<keyword evidence="1" id="KW-0812">Transmembrane</keyword>
<name>A0A1G2I540_9BACT</name>
<dbReference type="STRING" id="1802206.A3D35_03005"/>
<dbReference type="Gene3D" id="3.30.70.60">
    <property type="match status" value="1"/>
</dbReference>
<proteinExistence type="predicted"/>
<keyword evidence="1" id="KW-1133">Transmembrane helix</keyword>
<dbReference type="Proteomes" id="UP000176421">
    <property type="component" value="Unassembled WGS sequence"/>
</dbReference>
<dbReference type="Pfam" id="PF04350">
    <property type="entry name" value="PilO"/>
    <property type="match status" value="1"/>
</dbReference>
<dbReference type="InterPro" id="IPR007445">
    <property type="entry name" value="PilO"/>
</dbReference>
<comment type="caution">
    <text evidence="2">The sequence shown here is derived from an EMBL/GenBank/DDBJ whole genome shotgun (WGS) entry which is preliminary data.</text>
</comment>
<dbReference type="GO" id="GO:0043107">
    <property type="term" value="P:type IV pilus-dependent motility"/>
    <property type="evidence" value="ECO:0007669"/>
    <property type="project" value="InterPro"/>
</dbReference>
<evidence type="ECO:0000256" key="1">
    <source>
        <dbReference type="SAM" id="Phobius"/>
    </source>
</evidence>
<organism evidence="2 3">
    <name type="scientific">Candidatus Staskawiczbacteria bacterium RIFCSPHIGHO2_02_FULL_34_9</name>
    <dbReference type="NCBI Taxonomy" id="1802206"/>
    <lineage>
        <taxon>Bacteria</taxon>
        <taxon>Candidatus Staskawicziibacteriota</taxon>
    </lineage>
</organism>
<accession>A0A1G2I540</accession>
<dbReference type="InterPro" id="IPR014717">
    <property type="entry name" value="Transl_elong_EF1B/ribsomal_bS6"/>
</dbReference>
<keyword evidence="1" id="KW-0472">Membrane</keyword>
<dbReference type="GO" id="GO:0043683">
    <property type="term" value="P:type IV pilus assembly"/>
    <property type="evidence" value="ECO:0007669"/>
    <property type="project" value="InterPro"/>
</dbReference>
<protein>
    <recommendedName>
        <fullName evidence="4">Type 4a pilus biogenesis protein PilO</fullName>
    </recommendedName>
</protein>
<feature type="transmembrane region" description="Helical" evidence="1">
    <location>
        <begin position="6"/>
        <end position="25"/>
    </location>
</feature>
<sequence length="181" mass="20766">MKANNLIIAIILLIAGFAIIFFSIVPKYLEYSDLSASLSETQSQYINKLDYYKKLTDVISKIKSNEDFINKMNSALPETDSTANIISFLQSESDKYNLKIQSISFSKTSQPTNTDIKNINFTLDLYGQYYDFKKFLDSVDKSSRLFEVYNISFESQTPSDGVPYSSQSDKYFKMDILTHSY</sequence>
<evidence type="ECO:0000313" key="3">
    <source>
        <dbReference type="Proteomes" id="UP000176421"/>
    </source>
</evidence>
<gene>
    <name evidence="2" type="ORF">A3D35_03005</name>
</gene>